<dbReference type="Pfam" id="PF14402">
    <property type="entry name" value="7TM_transglut"/>
    <property type="match status" value="1"/>
</dbReference>
<dbReference type="SUPFAM" id="SSF54001">
    <property type="entry name" value="Cysteine proteinases"/>
    <property type="match status" value="1"/>
</dbReference>
<feature type="transmembrane region" description="Helical" evidence="1">
    <location>
        <begin position="467"/>
        <end position="485"/>
    </location>
</feature>
<evidence type="ECO:0000313" key="3">
    <source>
        <dbReference type="EMBL" id="MFD0963997.1"/>
    </source>
</evidence>
<gene>
    <name evidence="3" type="ORF">ACFQ1O_08285</name>
</gene>
<dbReference type="PANTHER" id="PTHR33490:SF6">
    <property type="entry name" value="SLL1049 PROTEIN"/>
    <property type="match status" value="1"/>
</dbReference>
<keyword evidence="1" id="KW-1133">Transmembrane helix</keyword>
<organism evidence="3 4">
    <name type="scientific">Pseudofulvibacter geojedonensis</name>
    <dbReference type="NCBI Taxonomy" id="1123758"/>
    <lineage>
        <taxon>Bacteria</taxon>
        <taxon>Pseudomonadati</taxon>
        <taxon>Bacteroidota</taxon>
        <taxon>Flavobacteriia</taxon>
        <taxon>Flavobacteriales</taxon>
        <taxon>Flavobacteriaceae</taxon>
        <taxon>Pseudofulvibacter</taxon>
    </lineage>
</organism>
<keyword evidence="1" id="KW-0472">Membrane</keyword>
<feature type="transmembrane region" description="Helical" evidence="1">
    <location>
        <begin position="6"/>
        <end position="24"/>
    </location>
</feature>
<evidence type="ECO:0000256" key="1">
    <source>
        <dbReference type="SAM" id="Phobius"/>
    </source>
</evidence>
<evidence type="ECO:0000259" key="2">
    <source>
        <dbReference type="SMART" id="SM00460"/>
    </source>
</evidence>
<feature type="transmembrane region" description="Helical" evidence="1">
    <location>
        <begin position="331"/>
        <end position="352"/>
    </location>
</feature>
<dbReference type="InterPro" id="IPR002931">
    <property type="entry name" value="Transglutaminase-like"/>
</dbReference>
<dbReference type="PANTHER" id="PTHR33490">
    <property type="entry name" value="BLR5614 PROTEIN-RELATED"/>
    <property type="match status" value="1"/>
</dbReference>
<sequence>MRKLNSYSVTLVLLIVVALISMSFKFKPVIKSYDDFLPQKVYSVTYDFYIKSKKGKKIFVKSFLPIDNDRQKIEKIVNKSKGMSFEIKKDENGNDRGIWRKKKKKKAFNTISYSFLFKGKAIKYNIADDLPVENIYYTDSKYLAPEKYMQVNNPKITKLVDSLSKGKTDLKSLLKSYYDFVNNIPSAPIRDLTDAVTALEQNQASCNGKSRLLVTICRNKGIPARLVGGVILESIKKRTSHLWTEIFIKDKWVPFDVLNGYFAYLPANYIELYRGDKFLVTHTPNVLFDYKYDIKEINHIPYVNVTGNEAIMNHPISFWRLSKEGVMSDNVLYFFLLLPVGGLIVALFKNVIGLKTYGVFLSVLIAFTLTNTGYFTGMLLFLLMIFIVTLMSIPLNKWGLLYTPKVVVILTSVIFIILSLINIGIAYEVEWLVALTFFPIIIVSIMAERFSRAIIEEGHKNALKTMLQTLVVTSFCYLVFSSVIIKTVLLIFPEIILIILAVNLMLGKWIGLRLTEYRRFKYILD</sequence>
<evidence type="ECO:0000313" key="4">
    <source>
        <dbReference type="Proteomes" id="UP001596997"/>
    </source>
</evidence>
<feature type="transmembrane region" description="Helical" evidence="1">
    <location>
        <begin position="372"/>
        <end position="394"/>
    </location>
</feature>
<keyword evidence="4" id="KW-1185">Reference proteome</keyword>
<keyword evidence="1" id="KW-0812">Transmembrane</keyword>
<comment type="caution">
    <text evidence="3">The sequence shown here is derived from an EMBL/GenBank/DDBJ whole genome shotgun (WGS) entry which is preliminary data.</text>
</comment>
<dbReference type="EMBL" id="JBHTJM010000008">
    <property type="protein sequence ID" value="MFD0963997.1"/>
    <property type="molecule type" value="Genomic_DNA"/>
</dbReference>
<proteinExistence type="predicted"/>
<accession>A0ABW3I312</accession>
<feature type="transmembrane region" description="Helical" evidence="1">
    <location>
        <begin position="406"/>
        <end position="425"/>
    </location>
</feature>
<reference evidence="4" key="1">
    <citation type="journal article" date="2019" name="Int. J. Syst. Evol. Microbiol.">
        <title>The Global Catalogue of Microorganisms (GCM) 10K type strain sequencing project: providing services to taxonomists for standard genome sequencing and annotation.</title>
        <authorList>
            <consortium name="The Broad Institute Genomics Platform"/>
            <consortium name="The Broad Institute Genome Sequencing Center for Infectious Disease"/>
            <person name="Wu L."/>
            <person name="Ma J."/>
        </authorList>
    </citation>
    <scope>NUCLEOTIDE SEQUENCE [LARGE SCALE GENOMIC DNA]</scope>
    <source>
        <strain evidence="4">CCUG 62114</strain>
    </source>
</reference>
<dbReference type="InterPro" id="IPR025840">
    <property type="entry name" value="7TM_transglut"/>
</dbReference>
<feature type="domain" description="Transglutaminase-like" evidence="2">
    <location>
        <begin position="198"/>
        <end position="259"/>
    </location>
</feature>
<dbReference type="RefSeq" id="WP_377715282.1">
    <property type="nucleotide sequence ID" value="NZ_JBHTJM010000008.1"/>
</dbReference>
<feature type="transmembrane region" description="Helical" evidence="1">
    <location>
        <begin position="431"/>
        <end position="447"/>
    </location>
</feature>
<protein>
    <submittedName>
        <fullName evidence="3">7TM domain-containing protein</fullName>
    </submittedName>
</protein>
<dbReference type="Gene3D" id="3.10.620.30">
    <property type="match status" value="1"/>
</dbReference>
<dbReference type="InterPro" id="IPR038765">
    <property type="entry name" value="Papain-like_cys_pep_sf"/>
</dbReference>
<name>A0ABW3I312_9FLAO</name>
<feature type="transmembrane region" description="Helical" evidence="1">
    <location>
        <begin position="491"/>
        <end position="511"/>
    </location>
</feature>
<dbReference type="Proteomes" id="UP001596997">
    <property type="component" value="Unassembled WGS sequence"/>
</dbReference>
<dbReference type="SMART" id="SM00460">
    <property type="entry name" value="TGc"/>
    <property type="match status" value="1"/>
</dbReference>
<dbReference type="Pfam" id="PF01841">
    <property type="entry name" value="Transglut_core"/>
    <property type="match status" value="1"/>
</dbReference>